<accession>A0AA48L1N3</accession>
<keyword evidence="3" id="KW-1185">Reference proteome</keyword>
<reference evidence="2" key="1">
    <citation type="journal article" date="2023" name="BMC Genomics">
        <title>Chromosome-level genome assemblies of Cutaneotrichosporon spp. (Trichosporonales, Basidiomycota) reveal imbalanced evolution between nucleotide sequences and chromosome synteny.</title>
        <authorList>
            <person name="Kobayashi Y."/>
            <person name="Kayamori A."/>
            <person name="Aoki K."/>
            <person name="Shiwa Y."/>
            <person name="Matsutani M."/>
            <person name="Fujita N."/>
            <person name="Sugita T."/>
            <person name="Iwasaki W."/>
            <person name="Tanaka N."/>
            <person name="Takashima M."/>
        </authorList>
    </citation>
    <scope>NUCLEOTIDE SEQUENCE</scope>
    <source>
        <strain evidence="2">HIS019</strain>
    </source>
</reference>
<dbReference type="EMBL" id="AP028213">
    <property type="protein sequence ID" value="BEI89930.1"/>
    <property type="molecule type" value="Genomic_DNA"/>
</dbReference>
<organism evidence="2 3">
    <name type="scientific">Cutaneotrichosporon cavernicola</name>
    <dbReference type="NCBI Taxonomy" id="279322"/>
    <lineage>
        <taxon>Eukaryota</taxon>
        <taxon>Fungi</taxon>
        <taxon>Dikarya</taxon>
        <taxon>Basidiomycota</taxon>
        <taxon>Agaricomycotina</taxon>
        <taxon>Tremellomycetes</taxon>
        <taxon>Trichosporonales</taxon>
        <taxon>Trichosporonaceae</taxon>
        <taxon>Cutaneotrichosporon</taxon>
    </lineage>
</organism>
<evidence type="ECO:0000313" key="3">
    <source>
        <dbReference type="Proteomes" id="UP001233271"/>
    </source>
</evidence>
<protein>
    <submittedName>
        <fullName evidence="2">Uncharacterized protein</fullName>
    </submittedName>
</protein>
<gene>
    <name evidence="2" type="ORF">CcaverHIS019_0212920</name>
</gene>
<sequence length="397" mass="43544">MRRTTRPDCNRLATVLSVDWHLVLGEHRDPELLTPQRRRPPSPSIKPWAAPLISGWIIRRMPPEMESRPYDDLGQWLAQCPKACAADMLPITRHTAGDGVLPTRPARTSYGENDSIHSATKDSGRTYDALMHDLVGMFPTLDGVEVHPHFDAKMDHLAGDGREPVHLAGDVREPVHLAGDVPEPVPKAMMRPDFVTYVSFWAAFVRRILAIVEFKSLTAAPDAAFDALDEMALAQRFVFVPSASDPGKVVVKLQSCVRDPKTRIGADTYAEVNMSHALHVAATNIADVAGYCLQGSSLGGLWSSLIRHAPLLLDLRTRTIFFGTSRGHRLRDGPGSLAVTPTPSLPFLHAAVGLQVLQYINDELTAAGTDQLDELDDEDDMDQQPLDTADIAIARPV</sequence>
<dbReference type="AlphaFoldDB" id="A0AA48L1N3"/>
<name>A0AA48L1N3_9TREE</name>
<dbReference type="KEGG" id="ccac:CcaHIS019_0212920"/>
<evidence type="ECO:0000256" key="1">
    <source>
        <dbReference type="SAM" id="MobiDB-lite"/>
    </source>
</evidence>
<feature type="region of interest" description="Disordered" evidence="1">
    <location>
        <begin position="96"/>
        <end position="121"/>
    </location>
</feature>
<proteinExistence type="predicted"/>
<dbReference type="RefSeq" id="XP_060455196.1">
    <property type="nucleotide sequence ID" value="XM_060598398.1"/>
</dbReference>
<dbReference type="GeneID" id="85493801"/>
<evidence type="ECO:0000313" key="2">
    <source>
        <dbReference type="EMBL" id="BEI89930.1"/>
    </source>
</evidence>
<dbReference type="Proteomes" id="UP001233271">
    <property type="component" value="Chromosome 2"/>
</dbReference>